<dbReference type="Proteomes" id="UP000215902">
    <property type="component" value="Unassembled WGS sequence"/>
</dbReference>
<keyword evidence="1" id="KW-0472">Membrane</keyword>
<dbReference type="EMBL" id="NIVC01000975">
    <property type="protein sequence ID" value="PAA74149.1"/>
    <property type="molecule type" value="Genomic_DNA"/>
</dbReference>
<comment type="caution">
    <text evidence="2">The sequence shown here is derived from an EMBL/GenBank/DDBJ whole genome shotgun (WGS) entry which is preliminary data.</text>
</comment>
<proteinExistence type="predicted"/>
<evidence type="ECO:0000313" key="3">
    <source>
        <dbReference type="Proteomes" id="UP000215902"/>
    </source>
</evidence>
<dbReference type="AlphaFoldDB" id="A0A267FM90"/>
<organism evidence="2 3">
    <name type="scientific">Macrostomum lignano</name>
    <dbReference type="NCBI Taxonomy" id="282301"/>
    <lineage>
        <taxon>Eukaryota</taxon>
        <taxon>Metazoa</taxon>
        <taxon>Spiralia</taxon>
        <taxon>Lophotrochozoa</taxon>
        <taxon>Platyhelminthes</taxon>
        <taxon>Rhabditophora</taxon>
        <taxon>Macrostomorpha</taxon>
        <taxon>Macrostomida</taxon>
        <taxon>Macrostomidae</taxon>
        <taxon>Macrostomum</taxon>
    </lineage>
</organism>
<sequence>YIAGRNFPAACKKLCALSLSDFCRRILISSVFVTMPDQGQSKKCLSILVLLLLLATGLLIYHLHPGDAGSSVLVCKEKPSTTLNQSLRFIRDQLEYNRFLVEESRDAVYKDVCDGSLITRLDGLVCPVTAIVEARPDELPAAQVQLNCLCSRVDDRLNSIVGVCEQITQPVSVIRIRKDYNVQDSLCPEGAESFWGEWVEIRVNKSCSFRTIS</sequence>
<evidence type="ECO:0000313" key="2">
    <source>
        <dbReference type="EMBL" id="PAA74149.1"/>
    </source>
</evidence>
<accession>A0A267FM90</accession>
<keyword evidence="1" id="KW-0812">Transmembrane</keyword>
<protein>
    <submittedName>
        <fullName evidence="2">Uncharacterized protein</fullName>
    </submittedName>
</protein>
<reference evidence="2 3" key="1">
    <citation type="submission" date="2017-06" db="EMBL/GenBank/DDBJ databases">
        <title>A platform for efficient transgenesis in Macrostomum lignano, a flatworm model organism for stem cell research.</title>
        <authorList>
            <person name="Berezikov E."/>
        </authorList>
    </citation>
    <scope>NUCLEOTIDE SEQUENCE [LARGE SCALE GENOMIC DNA]</scope>
    <source>
        <strain evidence="2">DV1</strain>
        <tissue evidence="2">Whole organism</tissue>
    </source>
</reference>
<evidence type="ECO:0000256" key="1">
    <source>
        <dbReference type="SAM" id="Phobius"/>
    </source>
</evidence>
<feature type="transmembrane region" description="Helical" evidence="1">
    <location>
        <begin position="44"/>
        <end position="63"/>
    </location>
</feature>
<gene>
    <name evidence="2" type="ORF">BOX15_Mlig018597g1</name>
</gene>
<name>A0A267FM90_9PLAT</name>
<keyword evidence="3" id="KW-1185">Reference proteome</keyword>
<feature type="non-terminal residue" evidence="2">
    <location>
        <position position="1"/>
    </location>
</feature>
<keyword evidence="1" id="KW-1133">Transmembrane helix</keyword>